<dbReference type="OrthoDB" id="692274at2759"/>
<keyword evidence="6" id="KW-0010">Activator</keyword>
<comment type="similarity">
    <text evidence="2">Belongs to the SHI protein family.</text>
</comment>
<dbReference type="InterPro" id="IPR007818">
    <property type="entry name" value="SHI"/>
</dbReference>
<dbReference type="GO" id="GO:0046872">
    <property type="term" value="F:metal ion binding"/>
    <property type="evidence" value="ECO:0007669"/>
    <property type="project" value="UniProtKB-KW"/>
</dbReference>
<feature type="compositionally biased region" description="Gly residues" evidence="8">
    <location>
        <begin position="63"/>
        <end position="78"/>
    </location>
</feature>
<dbReference type="PANTHER" id="PTHR31604">
    <property type="entry name" value="PROTEIN LATERAL ROOT PRIMORDIUM 1"/>
    <property type="match status" value="1"/>
</dbReference>
<feature type="region of interest" description="Disordered" evidence="8">
    <location>
        <begin position="1"/>
        <end position="23"/>
    </location>
</feature>
<comment type="subcellular location">
    <subcellularLocation>
        <location evidence="1">Nucleus</location>
    </subcellularLocation>
</comment>
<dbReference type="Pfam" id="PF05142">
    <property type="entry name" value="DUF702"/>
    <property type="match status" value="1"/>
</dbReference>
<accession>A0A833QKS1</accession>
<organism evidence="9 10">
    <name type="scientific">Carex littledalei</name>
    <dbReference type="NCBI Taxonomy" id="544730"/>
    <lineage>
        <taxon>Eukaryota</taxon>
        <taxon>Viridiplantae</taxon>
        <taxon>Streptophyta</taxon>
        <taxon>Embryophyta</taxon>
        <taxon>Tracheophyta</taxon>
        <taxon>Spermatophyta</taxon>
        <taxon>Magnoliopsida</taxon>
        <taxon>Liliopsida</taxon>
        <taxon>Poales</taxon>
        <taxon>Cyperaceae</taxon>
        <taxon>Cyperoideae</taxon>
        <taxon>Cariceae</taxon>
        <taxon>Carex</taxon>
        <taxon>Carex subgen. Euthyceras</taxon>
    </lineage>
</organism>
<dbReference type="AlphaFoldDB" id="A0A833QKS1"/>
<dbReference type="GO" id="GO:0045893">
    <property type="term" value="P:positive regulation of DNA-templated transcription"/>
    <property type="evidence" value="ECO:0007669"/>
    <property type="project" value="TreeGrafter"/>
</dbReference>
<feature type="region of interest" description="Disordered" evidence="8">
    <location>
        <begin position="137"/>
        <end position="167"/>
    </location>
</feature>
<comment type="caution">
    <text evidence="9">The sequence shown here is derived from an EMBL/GenBank/DDBJ whole genome shotgun (WGS) entry which is preliminary data.</text>
</comment>
<name>A0A833QKS1_9POAL</name>
<keyword evidence="10" id="KW-1185">Reference proteome</keyword>
<evidence type="ECO:0000313" key="9">
    <source>
        <dbReference type="EMBL" id="KAF3323866.1"/>
    </source>
</evidence>
<evidence type="ECO:0000256" key="1">
    <source>
        <dbReference type="ARBA" id="ARBA00004123"/>
    </source>
</evidence>
<evidence type="ECO:0000256" key="8">
    <source>
        <dbReference type="SAM" id="MobiDB-lite"/>
    </source>
</evidence>
<dbReference type="InterPro" id="IPR006510">
    <property type="entry name" value="Znf_LRP1"/>
</dbReference>
<dbReference type="NCBIfam" id="TIGR01624">
    <property type="entry name" value="LRP1_Cterm"/>
    <property type="match status" value="1"/>
</dbReference>
<dbReference type="GO" id="GO:0003677">
    <property type="term" value="F:DNA binding"/>
    <property type="evidence" value="ECO:0007669"/>
    <property type="project" value="UniProtKB-KW"/>
</dbReference>
<keyword evidence="3" id="KW-0479">Metal-binding</keyword>
<keyword evidence="7" id="KW-0539">Nucleus</keyword>
<dbReference type="EMBL" id="SWLB01000022">
    <property type="protein sequence ID" value="KAF3323866.1"/>
    <property type="molecule type" value="Genomic_DNA"/>
</dbReference>
<dbReference type="GO" id="GO:0005634">
    <property type="term" value="C:nucleus"/>
    <property type="evidence" value="ECO:0007669"/>
    <property type="project" value="UniProtKB-SubCell"/>
</dbReference>
<evidence type="ECO:0000313" key="10">
    <source>
        <dbReference type="Proteomes" id="UP000623129"/>
    </source>
</evidence>
<feature type="region of interest" description="Disordered" evidence="8">
    <location>
        <begin position="59"/>
        <end position="79"/>
    </location>
</feature>
<dbReference type="GO" id="GO:0003700">
    <property type="term" value="F:DNA-binding transcription factor activity"/>
    <property type="evidence" value="ECO:0007669"/>
    <property type="project" value="InterPro"/>
</dbReference>
<gene>
    <name evidence="9" type="ORF">FCM35_KLT11333</name>
</gene>
<evidence type="ECO:0000256" key="2">
    <source>
        <dbReference type="ARBA" id="ARBA00006911"/>
    </source>
</evidence>
<sequence>MAGFSLGRGGTHHGESLPSDNPVPPYSRGFELWQPHSHHHLFPSSNLLSFSHESLAGVQHTGSGTGTGTRGMRSGSGGMSCQDCGNQAKKDCSHSRCRTCCKSRGYHCATHVRSTWVPASKRRERQQQLAAAAALQQSQRHHHQRTGGVGVLQDVGGSGAGEGSKRPRELMLHSSNSRLVNALATTSGGMEASLAFPAEVSSPAVFRCVRVSPIDEADDEFAYQAAVSIGGHLFKGILYDHGPGSSELSPRPHQHAESTSSAAAAAITTTAAAVTTAAVVTQAALLDPSSLYPAPLSAFMAGTQFFPQNPRP</sequence>
<evidence type="ECO:0000256" key="5">
    <source>
        <dbReference type="ARBA" id="ARBA00023125"/>
    </source>
</evidence>
<reference evidence="9" key="1">
    <citation type="submission" date="2020-01" db="EMBL/GenBank/DDBJ databases">
        <title>Genome sequence of Kobresia littledalei, the first chromosome-level genome in the family Cyperaceae.</title>
        <authorList>
            <person name="Qu G."/>
        </authorList>
    </citation>
    <scope>NUCLEOTIDE SEQUENCE</scope>
    <source>
        <strain evidence="9">C.B.Clarke</strain>
        <tissue evidence="9">Leaf</tissue>
    </source>
</reference>
<evidence type="ECO:0000256" key="3">
    <source>
        <dbReference type="ARBA" id="ARBA00022723"/>
    </source>
</evidence>
<dbReference type="NCBIfam" id="TIGR01623">
    <property type="entry name" value="put_zinc_LRP1"/>
    <property type="match status" value="1"/>
</dbReference>
<dbReference type="Proteomes" id="UP000623129">
    <property type="component" value="Unassembled WGS sequence"/>
</dbReference>
<dbReference type="InterPro" id="IPR006511">
    <property type="entry name" value="SHI_C"/>
</dbReference>
<evidence type="ECO:0000256" key="6">
    <source>
        <dbReference type="ARBA" id="ARBA00023159"/>
    </source>
</evidence>
<keyword evidence="5" id="KW-0238">DNA-binding</keyword>
<proteinExistence type="inferred from homology"/>
<protein>
    <submittedName>
        <fullName evidence="9">Protein SHI RELATED SEQUENCE 1-like protein</fullName>
    </submittedName>
</protein>
<keyword evidence="4" id="KW-0862">Zinc</keyword>
<evidence type="ECO:0000256" key="4">
    <source>
        <dbReference type="ARBA" id="ARBA00022833"/>
    </source>
</evidence>
<dbReference type="PANTHER" id="PTHR31604:SF2">
    <property type="entry name" value="PROTEIN SHI RELATED SEQUENCE 7"/>
    <property type="match status" value="1"/>
</dbReference>
<evidence type="ECO:0000256" key="7">
    <source>
        <dbReference type="ARBA" id="ARBA00023242"/>
    </source>
</evidence>